<protein>
    <submittedName>
        <fullName evidence="1">Tetratricopeptide repeat protein</fullName>
    </submittedName>
</protein>
<name>A0ABY7BNS8_9FIRM</name>
<dbReference type="SUPFAM" id="SSF48452">
    <property type="entry name" value="TPR-like"/>
    <property type="match status" value="1"/>
</dbReference>
<reference evidence="1" key="1">
    <citation type="submission" date="2022-12" db="EMBL/GenBank/DDBJ databases">
        <authorList>
            <person name="Bing R.G."/>
            <person name="Willard D.J."/>
            <person name="Manesh M.J.H."/>
            <person name="Laemthong T."/>
            <person name="Crosby J.R."/>
            <person name="Kelly R.M."/>
        </authorList>
    </citation>
    <scope>NUCLEOTIDE SEQUENCE</scope>
    <source>
        <strain evidence="1">DSM 8990</strain>
    </source>
</reference>
<gene>
    <name evidence="1" type="ORF">OTK00_000653</name>
</gene>
<organism evidence="1 2">
    <name type="scientific">Caldicellulosiruptor morganii</name>
    <dbReference type="NCBI Taxonomy" id="1387555"/>
    <lineage>
        <taxon>Bacteria</taxon>
        <taxon>Bacillati</taxon>
        <taxon>Bacillota</taxon>
        <taxon>Bacillota incertae sedis</taxon>
        <taxon>Caldicellulosiruptorales</taxon>
        <taxon>Caldicellulosiruptoraceae</taxon>
        <taxon>Caldicellulosiruptor</taxon>
    </lineage>
</organism>
<dbReference type="Gene3D" id="1.25.40.10">
    <property type="entry name" value="Tetratricopeptide repeat domain"/>
    <property type="match status" value="1"/>
</dbReference>
<dbReference type="EMBL" id="CP113865">
    <property type="protein sequence ID" value="WAM34450.1"/>
    <property type="molecule type" value="Genomic_DNA"/>
</dbReference>
<proteinExistence type="predicted"/>
<evidence type="ECO:0000313" key="1">
    <source>
        <dbReference type="EMBL" id="WAM34450.1"/>
    </source>
</evidence>
<evidence type="ECO:0000313" key="2">
    <source>
        <dbReference type="Proteomes" id="UP001164909"/>
    </source>
</evidence>
<dbReference type="InterPro" id="IPR011990">
    <property type="entry name" value="TPR-like_helical_dom_sf"/>
</dbReference>
<dbReference type="RefSeq" id="WP_045170240.1">
    <property type="nucleotide sequence ID" value="NZ_CP113865.1"/>
</dbReference>
<sequence length="242" mass="28528">MWWEIKLNSKRLKKMIEEELDFYQRGYRGTSTLIALGRAYMYLGEYEEGRKYILKCIEKRRELVEEVKVKYGYESDSVAINIARIAKHMRWIGELEQMKEEFAEASRIFGRVYEKEREEGSVLALRPWGHPDFYVLWATAEYYTGNLQKAVEIKRLMEGRRGVIPGGFAECILKKDPEGIKKIMSNIIGVIKEEKMPPDEDELVDDPWHWYEEGKKILGLPSIFDVYDKTPPIFNYSEFENG</sequence>
<dbReference type="Proteomes" id="UP001164909">
    <property type="component" value="Chromosome"/>
</dbReference>
<keyword evidence="2" id="KW-1185">Reference proteome</keyword>
<accession>A0ABY7BNS8</accession>